<organism evidence="2 3">
    <name type="scientific">Treponema vincentii</name>
    <dbReference type="NCBI Taxonomy" id="69710"/>
    <lineage>
        <taxon>Bacteria</taxon>
        <taxon>Pseudomonadati</taxon>
        <taxon>Spirochaetota</taxon>
        <taxon>Spirochaetia</taxon>
        <taxon>Spirochaetales</taxon>
        <taxon>Treponemataceae</taxon>
        <taxon>Treponema</taxon>
    </lineage>
</organism>
<dbReference type="Proteomes" id="UP000464374">
    <property type="component" value="Chromosome"/>
</dbReference>
<protein>
    <submittedName>
        <fullName evidence="2">Amidohydrolase family protein</fullName>
    </submittedName>
</protein>
<dbReference type="RefSeq" id="WP_162664162.1">
    <property type="nucleotide sequence ID" value="NZ_CP048020.1"/>
</dbReference>
<dbReference type="InterPro" id="IPR032466">
    <property type="entry name" value="Metal_Hydrolase"/>
</dbReference>
<dbReference type="SUPFAM" id="SSF51556">
    <property type="entry name" value="Metallo-dependent hydrolases"/>
    <property type="match status" value="1"/>
</dbReference>
<dbReference type="Gene3D" id="3.20.20.140">
    <property type="entry name" value="Metal-dependent hydrolases"/>
    <property type="match status" value="1"/>
</dbReference>
<proteinExistence type="predicted"/>
<dbReference type="Gene3D" id="2.30.40.10">
    <property type="entry name" value="Urease, subunit C, domain 1"/>
    <property type="match status" value="1"/>
</dbReference>
<keyword evidence="2" id="KW-0378">Hydrolase</keyword>
<dbReference type="Pfam" id="PF01979">
    <property type="entry name" value="Amidohydro_1"/>
    <property type="match status" value="1"/>
</dbReference>
<sequence length="379" mass="42025">MLIKNGNILNFQAGGFVRQDIRIIDGKITEIAETLDADKNEEICDASNKYITPGLIDAHSHICISEEGRGAIGDDCNDYSEAVMPYLDTIDAIYPFDSAVQEATAHGVTCACVCPGSDSVIGGMNSVIQLYGRTVEEMLIKRKAAIKCSFGENPKKAGYVFKSRMGNAYLLRKCIEESLDYKYRKNEALKRGDYFKRDIGKENMLLAIDKKIPFHAHAHRCDDICTAIRICKEYDIELVIIHCTDGEAIIDHLAAHKYPVILGPTMYPRSKLESMSRSFKTAGILNKAGIKICITADHDVTPIYYLSVYAAQSVRAGLDEIEGLKSITKNPAEVLGIDDRKGEILVGKDADVVIWSKHPFDYDTNVETVYIAGKPIRGR</sequence>
<dbReference type="SUPFAM" id="SSF51338">
    <property type="entry name" value="Composite domain of metallo-dependent hydrolases"/>
    <property type="match status" value="1"/>
</dbReference>
<evidence type="ECO:0000313" key="2">
    <source>
        <dbReference type="EMBL" id="QHX43857.1"/>
    </source>
</evidence>
<dbReference type="InterPro" id="IPR006680">
    <property type="entry name" value="Amidohydro-rel"/>
</dbReference>
<dbReference type="PANTHER" id="PTHR43135">
    <property type="entry name" value="ALPHA-D-RIBOSE 1-METHYLPHOSPHONATE 5-TRIPHOSPHATE DIPHOSPHATASE"/>
    <property type="match status" value="1"/>
</dbReference>
<dbReference type="EMBL" id="CP048020">
    <property type="protein sequence ID" value="QHX43857.1"/>
    <property type="molecule type" value="Genomic_DNA"/>
</dbReference>
<dbReference type="InterPro" id="IPR011059">
    <property type="entry name" value="Metal-dep_hydrolase_composite"/>
</dbReference>
<dbReference type="InterPro" id="IPR051781">
    <property type="entry name" value="Metallo-dep_Hydrolase"/>
</dbReference>
<name>A0A6P1Y226_9SPIR</name>
<dbReference type="KEGG" id="trz:GWP43_10820"/>
<accession>A0A6P1Y226</accession>
<gene>
    <name evidence="2" type="ORF">GWP43_10820</name>
</gene>
<feature type="domain" description="Amidohydrolase-related" evidence="1">
    <location>
        <begin position="50"/>
        <end position="375"/>
    </location>
</feature>
<dbReference type="GO" id="GO:0016810">
    <property type="term" value="F:hydrolase activity, acting on carbon-nitrogen (but not peptide) bonds"/>
    <property type="evidence" value="ECO:0007669"/>
    <property type="project" value="InterPro"/>
</dbReference>
<dbReference type="PANTHER" id="PTHR43135:SF3">
    <property type="entry name" value="ALPHA-D-RIBOSE 1-METHYLPHOSPHONATE 5-TRIPHOSPHATE DIPHOSPHATASE"/>
    <property type="match status" value="1"/>
</dbReference>
<evidence type="ECO:0000259" key="1">
    <source>
        <dbReference type="Pfam" id="PF01979"/>
    </source>
</evidence>
<reference evidence="2 3" key="1">
    <citation type="submission" date="2020-01" db="EMBL/GenBank/DDBJ databases">
        <title>Complete genome sequence of a human oral phylogroup 1 Treponema sp. strain ATCC 700766, originally isolated from periodontitis dental plaque.</title>
        <authorList>
            <person name="Chan Y."/>
            <person name="Huo Y.-B."/>
            <person name="Yu X.-L."/>
            <person name="Zeng H."/>
            <person name="Leung W.-K."/>
            <person name="Watt R.M."/>
        </authorList>
    </citation>
    <scope>NUCLEOTIDE SEQUENCE [LARGE SCALE GENOMIC DNA]</scope>
    <source>
        <strain evidence="2 3">OMZ 804</strain>
    </source>
</reference>
<evidence type="ECO:0000313" key="3">
    <source>
        <dbReference type="Proteomes" id="UP000464374"/>
    </source>
</evidence>
<dbReference type="AlphaFoldDB" id="A0A6P1Y226"/>